<evidence type="ECO:0000256" key="9">
    <source>
        <dbReference type="ARBA" id="ARBA00022832"/>
    </source>
</evidence>
<evidence type="ECO:0000256" key="10">
    <source>
        <dbReference type="ARBA" id="ARBA00022989"/>
    </source>
</evidence>
<dbReference type="InterPro" id="IPR004045">
    <property type="entry name" value="Glutathione_S-Trfase_N"/>
</dbReference>
<keyword evidence="5" id="KW-0644">Prostaglandin metabolism</keyword>
<dbReference type="InterPro" id="IPR036249">
    <property type="entry name" value="Thioredoxin-like_sf"/>
</dbReference>
<dbReference type="GO" id="GO:0001516">
    <property type="term" value="P:prostaglandin biosynthetic process"/>
    <property type="evidence" value="ECO:0007669"/>
    <property type="project" value="UniProtKB-UniPathway"/>
</dbReference>
<dbReference type="PANTHER" id="PTHR12782:SF11">
    <property type="entry name" value="PROSTAGLANDIN E SYNTHASE 2"/>
    <property type="match status" value="1"/>
</dbReference>
<dbReference type="SFLD" id="SFLDS00019">
    <property type="entry name" value="Glutathione_Transferase_(cytos"/>
    <property type="match status" value="1"/>
</dbReference>
<accession>A0A5N5MRI2</accession>
<evidence type="ECO:0000256" key="1">
    <source>
        <dbReference type="ARBA" id="ARBA00004702"/>
    </source>
</evidence>
<evidence type="ECO:0000256" key="2">
    <source>
        <dbReference type="ARBA" id="ARBA00007409"/>
    </source>
</evidence>
<evidence type="ECO:0000256" key="17">
    <source>
        <dbReference type="ARBA" id="ARBA00031041"/>
    </source>
</evidence>
<evidence type="ECO:0000256" key="18">
    <source>
        <dbReference type="ARBA" id="ARBA00037847"/>
    </source>
</evidence>
<evidence type="ECO:0000256" key="11">
    <source>
        <dbReference type="ARBA" id="ARBA00023098"/>
    </source>
</evidence>
<dbReference type="PROSITE" id="PS51354">
    <property type="entry name" value="GLUTAREDOXIN_2"/>
    <property type="match status" value="1"/>
</dbReference>
<dbReference type="AlphaFoldDB" id="A0A5N5MRI2"/>
<dbReference type="Proteomes" id="UP000326939">
    <property type="component" value="Chromosome 5"/>
</dbReference>
<protein>
    <recommendedName>
        <fullName evidence="4">Prostaglandin E synthase 2</fullName>
        <ecNumber evidence="3">5.3.99.3</ecNumber>
    </recommendedName>
    <alternativeName>
        <fullName evidence="17">Microsomal prostaglandin E synthase 2</fullName>
    </alternativeName>
</protein>
<dbReference type="InterPro" id="IPR034335">
    <property type="entry name" value="PGES2_C"/>
</dbReference>
<dbReference type="EC" id="5.3.99.3" evidence="3"/>
<evidence type="ECO:0000256" key="3">
    <source>
        <dbReference type="ARBA" id="ARBA00012203"/>
    </source>
</evidence>
<evidence type="ECO:0000313" key="20">
    <source>
        <dbReference type="EMBL" id="KAB5557704.1"/>
    </source>
</evidence>
<evidence type="ECO:0000256" key="8">
    <source>
        <dbReference type="ARBA" id="ARBA00022692"/>
    </source>
</evidence>
<keyword evidence="8" id="KW-0812">Transmembrane</keyword>
<dbReference type="SUPFAM" id="SSF52833">
    <property type="entry name" value="Thioredoxin-like"/>
    <property type="match status" value="1"/>
</dbReference>
<dbReference type="Pfam" id="PF00043">
    <property type="entry name" value="GST_C"/>
    <property type="match status" value="1"/>
</dbReference>
<evidence type="ECO:0000256" key="6">
    <source>
        <dbReference type="ARBA" id="ARBA00022516"/>
    </source>
</evidence>
<organism evidence="20 21">
    <name type="scientific">Salix brachista</name>
    <dbReference type="NCBI Taxonomy" id="2182728"/>
    <lineage>
        <taxon>Eukaryota</taxon>
        <taxon>Viridiplantae</taxon>
        <taxon>Streptophyta</taxon>
        <taxon>Embryophyta</taxon>
        <taxon>Tracheophyta</taxon>
        <taxon>Spermatophyta</taxon>
        <taxon>Magnoliopsida</taxon>
        <taxon>eudicotyledons</taxon>
        <taxon>Gunneridae</taxon>
        <taxon>Pentapetalae</taxon>
        <taxon>rosids</taxon>
        <taxon>fabids</taxon>
        <taxon>Malpighiales</taxon>
        <taxon>Salicaceae</taxon>
        <taxon>Saliceae</taxon>
        <taxon>Salix</taxon>
    </lineage>
</organism>
<dbReference type="CDD" id="cd03040">
    <property type="entry name" value="GST_N_mPGES2"/>
    <property type="match status" value="1"/>
</dbReference>
<keyword evidence="13" id="KW-0275">Fatty acid biosynthesis</keyword>
<dbReference type="Gene3D" id="3.40.30.10">
    <property type="entry name" value="Glutaredoxin"/>
    <property type="match status" value="1"/>
</dbReference>
<dbReference type="InterPro" id="IPR004046">
    <property type="entry name" value="GST_C"/>
</dbReference>
<name>A0A5N5MRI2_9ROSI</name>
<comment type="catalytic activity">
    <reaction evidence="15">
        <text>prostaglandin H2 = (12S)-hydroxy-(5Z,8E,10E)-heptadecatrienoate + malonaldehyde</text>
        <dbReference type="Rhea" id="RHEA:48644"/>
        <dbReference type="ChEBI" id="CHEBI:57405"/>
        <dbReference type="ChEBI" id="CHEBI:90694"/>
        <dbReference type="ChEBI" id="CHEBI:566274"/>
    </reaction>
    <physiologicalReaction direction="left-to-right" evidence="15">
        <dbReference type="Rhea" id="RHEA:48645"/>
    </physiologicalReaction>
</comment>
<dbReference type="GO" id="GO:0050220">
    <property type="term" value="F:prostaglandin-E synthase activity"/>
    <property type="evidence" value="ECO:0007669"/>
    <property type="project" value="UniProtKB-EC"/>
</dbReference>
<dbReference type="EMBL" id="VDCV01000005">
    <property type="protein sequence ID" value="KAB5557704.1"/>
    <property type="molecule type" value="Genomic_DNA"/>
</dbReference>
<evidence type="ECO:0000256" key="14">
    <source>
        <dbReference type="ARBA" id="ARBA00023235"/>
    </source>
</evidence>
<evidence type="ECO:0000256" key="12">
    <source>
        <dbReference type="ARBA" id="ARBA00023136"/>
    </source>
</evidence>
<keyword evidence="7" id="KW-0643">Prostaglandin biosynthesis</keyword>
<evidence type="ECO:0000256" key="5">
    <source>
        <dbReference type="ARBA" id="ARBA00022501"/>
    </source>
</evidence>
<reference evidence="21" key="1">
    <citation type="journal article" date="2019" name="Gigascience">
        <title>De novo genome assembly of the endangered Acer yangbiense, a plant species with extremely small populations endemic to Yunnan Province, China.</title>
        <authorList>
            <person name="Yang J."/>
            <person name="Wariss H.M."/>
            <person name="Tao L."/>
            <person name="Zhang R."/>
            <person name="Yun Q."/>
            <person name="Hollingsworth P."/>
            <person name="Dao Z."/>
            <person name="Luo G."/>
            <person name="Guo H."/>
            <person name="Ma Y."/>
            <person name="Sun W."/>
        </authorList>
    </citation>
    <scope>NUCLEOTIDE SEQUENCE [LARGE SCALE GENOMIC DNA]</scope>
    <source>
        <strain evidence="21">cv. br00</strain>
    </source>
</reference>
<dbReference type="UniPathway" id="UPA00662"/>
<dbReference type="InterPro" id="IPR036282">
    <property type="entry name" value="Glutathione-S-Trfase_C_sf"/>
</dbReference>
<dbReference type="InterPro" id="IPR034334">
    <property type="entry name" value="PGES2"/>
</dbReference>
<evidence type="ECO:0000256" key="13">
    <source>
        <dbReference type="ARBA" id="ARBA00023160"/>
    </source>
</evidence>
<dbReference type="InterPro" id="IPR011767">
    <property type="entry name" value="GLR_AS"/>
</dbReference>
<comment type="subcellular location">
    <subcellularLocation>
        <location evidence="18">Endomembrane system</location>
        <topology evidence="18">Single-pass membrane protein</topology>
    </subcellularLocation>
</comment>
<keyword evidence="9" id="KW-0276">Fatty acid metabolism</keyword>
<keyword evidence="10" id="KW-1133">Transmembrane helix</keyword>
<comment type="caution">
    <text evidence="20">The sequence shown here is derived from an EMBL/GenBank/DDBJ whole genome shotgun (WGS) entry which is preliminary data.</text>
</comment>
<dbReference type="PROSITE" id="PS50404">
    <property type="entry name" value="GST_NTER"/>
    <property type="match status" value="1"/>
</dbReference>
<comment type="similarity">
    <text evidence="2">Belongs to the GST superfamily.</text>
</comment>
<dbReference type="GO" id="GO:0012505">
    <property type="term" value="C:endomembrane system"/>
    <property type="evidence" value="ECO:0007669"/>
    <property type="project" value="UniProtKB-SubCell"/>
</dbReference>
<dbReference type="SFLD" id="SFLDG01203">
    <property type="entry name" value="Prostaglandin_E_synthase_like1"/>
    <property type="match status" value="1"/>
</dbReference>
<sequence>MRRVDHLAALSRAISGAAAHQRLVQGAAMMSTYAASNSQCIASRIAENFRISNPSVARGVTGTVFFSVAASSLAQEVQAKESPPVEKLMPKDVVLYQYEACPFCNKVKAFLDYYNIPYKVVEVNPISKKEIKWSDYKKVPILKVDGEQMVDSSDIVDKLFQRIHPDNSVPDSDEETKWRGWVDNHLVHVLSPNIYRSVSEALESFDYITTHADCFSPMMLSTNSGNFSFTERLVAKYAGATAMYFVSKKLKKRHNITDERAALYGAAETWVDALRGRQYLGGSKPNLADLAVFGVLRPIRYLKSGKDMVEHTHIGEWYSRMENAVGEPCRVEA</sequence>
<evidence type="ECO:0000256" key="16">
    <source>
        <dbReference type="ARBA" id="ARBA00023931"/>
    </source>
</evidence>
<comment type="pathway">
    <text evidence="1">Lipid metabolism; prostaglandin biosynthesis.</text>
</comment>
<keyword evidence="14" id="KW-0413">Isomerase</keyword>
<feature type="domain" description="GST N-terminal" evidence="19">
    <location>
        <begin position="91"/>
        <end position="167"/>
    </location>
</feature>
<evidence type="ECO:0000256" key="7">
    <source>
        <dbReference type="ARBA" id="ARBA00022585"/>
    </source>
</evidence>
<keyword evidence="12" id="KW-0472">Membrane</keyword>
<dbReference type="InterPro" id="IPR040079">
    <property type="entry name" value="Glutathione_S-Trfase"/>
</dbReference>
<keyword evidence="6" id="KW-0444">Lipid biosynthesis</keyword>
<evidence type="ECO:0000313" key="21">
    <source>
        <dbReference type="Proteomes" id="UP000326939"/>
    </source>
</evidence>
<evidence type="ECO:0000259" key="19">
    <source>
        <dbReference type="PROSITE" id="PS50404"/>
    </source>
</evidence>
<dbReference type="Pfam" id="PF13417">
    <property type="entry name" value="GST_N_3"/>
    <property type="match status" value="1"/>
</dbReference>
<gene>
    <name evidence="20" type="ORF">DKX38_008613</name>
</gene>
<proteinExistence type="inferred from homology"/>
<evidence type="ECO:0000256" key="4">
    <source>
        <dbReference type="ARBA" id="ARBA00019474"/>
    </source>
</evidence>
<dbReference type="PROSITE" id="PS00195">
    <property type="entry name" value="GLUTAREDOXIN_1"/>
    <property type="match status" value="1"/>
</dbReference>
<dbReference type="SFLD" id="SFLDG01182">
    <property type="entry name" value="Prostaglandin_E_synthase_like"/>
    <property type="match status" value="1"/>
</dbReference>
<dbReference type="SUPFAM" id="SSF47616">
    <property type="entry name" value="GST C-terminal domain-like"/>
    <property type="match status" value="1"/>
</dbReference>
<dbReference type="GO" id="GO:0005739">
    <property type="term" value="C:mitochondrion"/>
    <property type="evidence" value="ECO:0007669"/>
    <property type="project" value="TreeGrafter"/>
</dbReference>
<dbReference type="CDD" id="cd03197">
    <property type="entry name" value="GST_C_mPGES2"/>
    <property type="match status" value="1"/>
</dbReference>
<comment type="catalytic activity">
    <reaction evidence="16">
        <text>prostaglandin H2 = prostaglandin E2</text>
        <dbReference type="Rhea" id="RHEA:12893"/>
        <dbReference type="ChEBI" id="CHEBI:57405"/>
        <dbReference type="ChEBI" id="CHEBI:606564"/>
        <dbReference type="EC" id="5.3.99.3"/>
    </reaction>
    <physiologicalReaction direction="left-to-right" evidence="16">
        <dbReference type="Rhea" id="RHEA:12894"/>
    </physiologicalReaction>
</comment>
<dbReference type="PANTHER" id="PTHR12782">
    <property type="entry name" value="MICROSOMAL PROSTAGLANDIN E SYNTHASE-2"/>
    <property type="match status" value="1"/>
</dbReference>
<dbReference type="Gene3D" id="1.20.1050.10">
    <property type="match status" value="1"/>
</dbReference>
<keyword evidence="21" id="KW-1185">Reference proteome</keyword>
<evidence type="ECO:0000256" key="15">
    <source>
        <dbReference type="ARBA" id="ARBA00023930"/>
    </source>
</evidence>
<keyword evidence="11" id="KW-0443">Lipid metabolism</keyword>